<gene>
    <name evidence="1" type="ORF">LEMA_uP034730.1</name>
</gene>
<proteinExistence type="predicted"/>
<dbReference type="VEuPathDB" id="FungiDB:LEMA_uP034730.1"/>
<keyword evidence="2" id="KW-1185">Reference proteome</keyword>
<dbReference type="Proteomes" id="UP000002668">
    <property type="component" value="Genome"/>
</dbReference>
<dbReference type="HOGENOM" id="CLU_3143372_0_0_1"/>
<dbReference type="EMBL" id="FP929116">
    <property type="protein sequence ID" value="CBX93799.1"/>
    <property type="molecule type" value="Genomic_DNA"/>
</dbReference>
<dbReference type="AlphaFoldDB" id="E4ZRD4"/>
<reference evidence="2" key="1">
    <citation type="journal article" date="2011" name="Nat. Commun.">
        <title>Effector diversification within compartments of the Leptosphaeria maculans genome affected by Repeat-Induced Point mutations.</title>
        <authorList>
            <person name="Rouxel T."/>
            <person name="Grandaubert J."/>
            <person name="Hane J.K."/>
            <person name="Hoede C."/>
            <person name="van de Wouw A.P."/>
            <person name="Couloux A."/>
            <person name="Dominguez V."/>
            <person name="Anthouard V."/>
            <person name="Bally P."/>
            <person name="Bourras S."/>
            <person name="Cozijnsen A.J."/>
            <person name="Ciuffetti L.M."/>
            <person name="Degrave A."/>
            <person name="Dilmaghani A."/>
            <person name="Duret L."/>
            <person name="Fudal I."/>
            <person name="Goodwin S.B."/>
            <person name="Gout L."/>
            <person name="Glaser N."/>
            <person name="Linglin J."/>
            <person name="Kema G.H.J."/>
            <person name="Lapalu N."/>
            <person name="Lawrence C.B."/>
            <person name="May K."/>
            <person name="Meyer M."/>
            <person name="Ollivier B."/>
            <person name="Poulain J."/>
            <person name="Schoch C.L."/>
            <person name="Simon A."/>
            <person name="Spatafora J.W."/>
            <person name="Stachowiak A."/>
            <person name="Turgeon B.G."/>
            <person name="Tyler B.M."/>
            <person name="Vincent D."/>
            <person name="Weissenbach J."/>
            <person name="Amselem J."/>
            <person name="Quesneville H."/>
            <person name="Oliver R.P."/>
            <person name="Wincker P."/>
            <person name="Balesdent M.-H."/>
            <person name="Howlett B.J."/>
        </authorList>
    </citation>
    <scope>NUCLEOTIDE SEQUENCE [LARGE SCALE GENOMIC DNA]</scope>
    <source>
        <strain evidence="2">JN3 / isolate v23.1.3 / race Av1-4-5-6-7-8</strain>
    </source>
</reference>
<dbReference type="InParanoid" id="E4ZRD4"/>
<evidence type="ECO:0000313" key="1">
    <source>
        <dbReference type="EMBL" id="CBX93799.1"/>
    </source>
</evidence>
<name>E4ZRD4_LEPMJ</name>
<organism evidence="2">
    <name type="scientific">Leptosphaeria maculans (strain JN3 / isolate v23.1.3 / race Av1-4-5-6-7-8)</name>
    <name type="common">Blackleg fungus</name>
    <name type="synonym">Phoma lingam</name>
    <dbReference type="NCBI Taxonomy" id="985895"/>
    <lineage>
        <taxon>Eukaryota</taxon>
        <taxon>Fungi</taxon>
        <taxon>Dikarya</taxon>
        <taxon>Ascomycota</taxon>
        <taxon>Pezizomycotina</taxon>
        <taxon>Dothideomycetes</taxon>
        <taxon>Pleosporomycetidae</taxon>
        <taxon>Pleosporales</taxon>
        <taxon>Pleosporineae</taxon>
        <taxon>Leptosphaeriaceae</taxon>
        <taxon>Plenodomus</taxon>
        <taxon>Plenodomus lingam/Leptosphaeria maculans species complex</taxon>
    </lineage>
</organism>
<protein>
    <submittedName>
        <fullName evidence="1">Predicted protein</fullName>
    </submittedName>
</protein>
<sequence length="49" mass="5481">MVMMAKSPPYMECACEQEGAYAALDELGVVKEGGEDWLGMRERRKMLAV</sequence>
<accession>E4ZRD4</accession>
<evidence type="ECO:0000313" key="2">
    <source>
        <dbReference type="Proteomes" id="UP000002668"/>
    </source>
</evidence>